<dbReference type="RefSeq" id="XP_050513467.1">
    <property type="nucleotide sequence ID" value="XM_050657510.1"/>
</dbReference>
<dbReference type="InterPro" id="IPR046906">
    <property type="entry name" value="Mab-21_HhH/H2TH-like"/>
</dbReference>
<feature type="domain" description="Mab-21-like HhH/H2TH-like" evidence="14">
    <location>
        <begin position="299"/>
        <end position="388"/>
    </location>
</feature>
<keyword evidence="12" id="KW-0472">Membrane</keyword>
<evidence type="ECO:0000256" key="7">
    <source>
        <dbReference type="ARBA" id="ARBA00022741"/>
    </source>
</evidence>
<name>A0ABM5KTG6_DIAVI</name>
<evidence type="ECO:0000259" key="13">
    <source>
        <dbReference type="Pfam" id="PF03281"/>
    </source>
</evidence>
<evidence type="ECO:0000256" key="9">
    <source>
        <dbReference type="ARBA" id="ARBA00022842"/>
    </source>
</evidence>
<keyword evidence="6" id="KW-0479">Metal-binding</keyword>
<dbReference type="InterPro" id="IPR046903">
    <property type="entry name" value="Mab-21-like_nuc_Trfase"/>
</dbReference>
<evidence type="ECO:0000256" key="11">
    <source>
        <dbReference type="ARBA" id="ARBA00023211"/>
    </source>
</evidence>
<dbReference type="EnsemblMetazoa" id="XM_050657509.1">
    <property type="protein sequence ID" value="XP_050513466.1"/>
    <property type="gene ID" value="LOC114341831"/>
</dbReference>
<dbReference type="Gene3D" id="1.10.1410.40">
    <property type="match status" value="1"/>
</dbReference>
<dbReference type="EnsemblMetazoa" id="XM_050657511.1">
    <property type="protein sequence ID" value="XP_050513468.1"/>
    <property type="gene ID" value="LOC114341831"/>
</dbReference>
<dbReference type="EnsemblMetazoa" id="XM_050657510.1">
    <property type="protein sequence ID" value="XP_050513467.1"/>
    <property type="gene ID" value="LOC114341831"/>
</dbReference>
<evidence type="ECO:0000259" key="14">
    <source>
        <dbReference type="Pfam" id="PF20266"/>
    </source>
</evidence>
<evidence type="ECO:0000256" key="10">
    <source>
        <dbReference type="ARBA" id="ARBA00023134"/>
    </source>
</evidence>
<comment type="cofactor">
    <cofactor evidence="1">
        <name>Mn(2+)</name>
        <dbReference type="ChEBI" id="CHEBI:29035"/>
    </cofactor>
</comment>
<dbReference type="Gene3D" id="3.30.460.90">
    <property type="match status" value="1"/>
</dbReference>
<evidence type="ECO:0000313" key="15">
    <source>
        <dbReference type="EnsemblMetazoa" id="XP_050513466.1"/>
    </source>
</evidence>
<evidence type="ECO:0008006" key="17">
    <source>
        <dbReference type="Google" id="ProtNLM"/>
    </source>
</evidence>
<proteinExistence type="inferred from homology"/>
<dbReference type="PANTHER" id="PTHR10656">
    <property type="entry name" value="CELL FATE DETERMINING PROTEIN MAB21-RELATED"/>
    <property type="match status" value="1"/>
</dbReference>
<keyword evidence="16" id="KW-1185">Reference proteome</keyword>
<dbReference type="SMART" id="SM01265">
    <property type="entry name" value="Mab-21"/>
    <property type="match status" value="1"/>
</dbReference>
<dbReference type="Proteomes" id="UP001652700">
    <property type="component" value="Unplaced"/>
</dbReference>
<keyword evidence="5" id="KW-0548">Nucleotidyltransferase</keyword>
<dbReference type="InterPro" id="IPR024810">
    <property type="entry name" value="MAB21L/cGLR"/>
</dbReference>
<keyword evidence="4" id="KW-0808">Transferase</keyword>
<comment type="similarity">
    <text evidence="3">Belongs to the mab-21 family.</text>
</comment>
<protein>
    <recommendedName>
        <fullName evidence="17">Cyclic GMP-AMP synthase-like</fullName>
    </recommendedName>
</protein>
<sequence>MVDAEEKKRYNVLENVLKDINQKYISFPEEMRKRNNKILLELLDALIPKMKEKNTLFKQLYFTTFFGGSFYDGLRVGAPDEFDLDLLMTLPKMLNIDLNVSNIPGFVHVKITNLLELFNQPHLKERFNGLEKLVDNQHHLDNLKVRQWMERIVTLTINDFPQEKGSHVINIKSGKFLAKFSKAGPAFTLKVNGRVGKDNVVLDIDLVPCFRFAQDKWPKSPFRPNPTPAKVYYRPRLRKNNNNKHSSVRPYIMTYTRRRSTFFIVPKPQKNGNLVGEHYWRLSFQEQERELIDKKQYLKPSIKFLKKMRDTSNHACIASYYLKTIALWEKEKRPEAFWSSSLSYVFMTLLKSYYESIKNGKILYYWNKNNNLINGPSAATLTNVENRLKAIINDIDKNLTVDPNVVAKYICKYSHNLLFLLCIIPVFYSVLLLRFPVSSFICRSVRQGEGSFPTLTSECRLARIVSAFLSSFFPLLASILKFGSAIWRRPFFLHDHTRSVVSFEFHL</sequence>
<feature type="domain" description="Mab-21-like nucleotidyltransferase" evidence="13">
    <location>
        <begin position="70"/>
        <end position="293"/>
    </location>
</feature>
<feature type="transmembrane region" description="Helical" evidence="12">
    <location>
        <begin position="417"/>
        <end position="441"/>
    </location>
</feature>
<dbReference type="Pfam" id="PF03281">
    <property type="entry name" value="Mab-21"/>
    <property type="match status" value="1"/>
</dbReference>
<evidence type="ECO:0000313" key="16">
    <source>
        <dbReference type="Proteomes" id="UP001652700"/>
    </source>
</evidence>
<evidence type="ECO:0000256" key="6">
    <source>
        <dbReference type="ARBA" id="ARBA00022723"/>
    </source>
</evidence>
<reference evidence="15" key="1">
    <citation type="submission" date="2025-05" db="UniProtKB">
        <authorList>
            <consortium name="EnsemblMetazoa"/>
        </authorList>
    </citation>
    <scope>IDENTIFICATION</scope>
</reference>
<keyword evidence="12" id="KW-0812">Transmembrane</keyword>
<keyword evidence="8" id="KW-0067">ATP-binding</keyword>
<keyword evidence="11" id="KW-0464">Manganese</keyword>
<dbReference type="RefSeq" id="XP_050513466.1">
    <property type="nucleotide sequence ID" value="XM_050657509.1"/>
</dbReference>
<dbReference type="GeneID" id="114341831"/>
<dbReference type="RefSeq" id="XP_050513468.1">
    <property type="nucleotide sequence ID" value="XM_050657511.1"/>
</dbReference>
<evidence type="ECO:0000256" key="2">
    <source>
        <dbReference type="ARBA" id="ARBA00001946"/>
    </source>
</evidence>
<evidence type="ECO:0000256" key="5">
    <source>
        <dbReference type="ARBA" id="ARBA00022695"/>
    </source>
</evidence>
<keyword evidence="7" id="KW-0547">Nucleotide-binding</keyword>
<evidence type="ECO:0000256" key="3">
    <source>
        <dbReference type="ARBA" id="ARBA00008307"/>
    </source>
</evidence>
<dbReference type="Pfam" id="PF20266">
    <property type="entry name" value="Mab-21_C"/>
    <property type="match status" value="1"/>
</dbReference>
<evidence type="ECO:0000256" key="12">
    <source>
        <dbReference type="SAM" id="Phobius"/>
    </source>
</evidence>
<accession>A0ABM5KTG6</accession>
<dbReference type="PANTHER" id="PTHR10656:SF42">
    <property type="entry name" value="CYCLIC GMP-AMP SYNTHASE-LIKE PROTEIN-RELATED"/>
    <property type="match status" value="1"/>
</dbReference>
<feature type="transmembrane region" description="Helical" evidence="12">
    <location>
        <begin position="461"/>
        <end position="480"/>
    </location>
</feature>
<evidence type="ECO:0000256" key="4">
    <source>
        <dbReference type="ARBA" id="ARBA00022679"/>
    </source>
</evidence>
<organism evidence="15 16">
    <name type="scientific">Diabrotica virgifera virgifera</name>
    <name type="common">western corn rootworm</name>
    <dbReference type="NCBI Taxonomy" id="50390"/>
    <lineage>
        <taxon>Eukaryota</taxon>
        <taxon>Metazoa</taxon>
        <taxon>Ecdysozoa</taxon>
        <taxon>Arthropoda</taxon>
        <taxon>Hexapoda</taxon>
        <taxon>Insecta</taxon>
        <taxon>Pterygota</taxon>
        <taxon>Neoptera</taxon>
        <taxon>Endopterygota</taxon>
        <taxon>Coleoptera</taxon>
        <taxon>Polyphaga</taxon>
        <taxon>Cucujiformia</taxon>
        <taxon>Chrysomeloidea</taxon>
        <taxon>Chrysomelidae</taxon>
        <taxon>Galerucinae</taxon>
        <taxon>Diabroticina</taxon>
        <taxon>Diabroticites</taxon>
        <taxon>Diabrotica</taxon>
    </lineage>
</organism>
<evidence type="ECO:0000256" key="8">
    <source>
        <dbReference type="ARBA" id="ARBA00022840"/>
    </source>
</evidence>
<keyword evidence="9" id="KW-0460">Magnesium</keyword>
<evidence type="ECO:0000256" key="1">
    <source>
        <dbReference type="ARBA" id="ARBA00001936"/>
    </source>
</evidence>
<keyword evidence="10" id="KW-0342">GTP-binding</keyword>
<keyword evidence="12" id="KW-1133">Transmembrane helix</keyword>
<comment type="cofactor">
    <cofactor evidence="2">
        <name>Mg(2+)</name>
        <dbReference type="ChEBI" id="CHEBI:18420"/>
    </cofactor>
</comment>